<protein>
    <submittedName>
        <fullName evidence="4">M23 family metallopeptidase</fullName>
    </submittedName>
</protein>
<evidence type="ECO:0000256" key="1">
    <source>
        <dbReference type="ARBA" id="ARBA00022729"/>
    </source>
</evidence>
<keyword evidence="2" id="KW-0812">Transmembrane</keyword>
<dbReference type="EMBL" id="CP014334">
    <property type="protein sequence ID" value="AMW32215.1"/>
    <property type="molecule type" value="Genomic_DNA"/>
</dbReference>
<dbReference type="Gene3D" id="2.70.70.10">
    <property type="entry name" value="Glucose Permease (Domain IIA)"/>
    <property type="match status" value="1"/>
</dbReference>
<dbReference type="CDD" id="cd12797">
    <property type="entry name" value="M23_peptidase"/>
    <property type="match status" value="1"/>
</dbReference>
<evidence type="ECO:0000256" key="2">
    <source>
        <dbReference type="SAM" id="Phobius"/>
    </source>
</evidence>
<dbReference type="RefSeq" id="WP_052107090.1">
    <property type="nucleotide sequence ID" value="NZ_CP014334.2"/>
</dbReference>
<keyword evidence="2" id="KW-0472">Membrane</keyword>
<name>A0AAI8CKW7_FERIS</name>
<dbReference type="InterPro" id="IPR011055">
    <property type="entry name" value="Dup_hybrid_motif"/>
</dbReference>
<feature type="transmembrane region" description="Helical" evidence="2">
    <location>
        <begin position="7"/>
        <end position="30"/>
    </location>
</feature>
<dbReference type="Pfam" id="PF01551">
    <property type="entry name" value="Peptidase_M23"/>
    <property type="match status" value="1"/>
</dbReference>
<dbReference type="AlphaFoldDB" id="A0AAI8CKW7"/>
<proteinExistence type="predicted"/>
<evidence type="ECO:0000313" key="5">
    <source>
        <dbReference type="Proteomes" id="UP000093740"/>
    </source>
</evidence>
<evidence type="ECO:0000313" key="4">
    <source>
        <dbReference type="EMBL" id="AMW32215.1"/>
    </source>
</evidence>
<organism evidence="4 5">
    <name type="scientific">Fervidobacterium islandicum</name>
    <dbReference type="NCBI Taxonomy" id="2423"/>
    <lineage>
        <taxon>Bacteria</taxon>
        <taxon>Thermotogati</taxon>
        <taxon>Thermotogota</taxon>
        <taxon>Thermotogae</taxon>
        <taxon>Thermotogales</taxon>
        <taxon>Fervidobacteriaceae</taxon>
        <taxon>Fervidobacterium</taxon>
    </lineage>
</organism>
<keyword evidence="1" id="KW-0732">Signal</keyword>
<dbReference type="Proteomes" id="UP000093740">
    <property type="component" value="Chromosome"/>
</dbReference>
<keyword evidence="5" id="KW-1185">Reference proteome</keyword>
<dbReference type="InterPro" id="IPR050570">
    <property type="entry name" value="Cell_wall_metabolism_enzyme"/>
</dbReference>
<sequence length="332" mass="38288">MEIRDFGFKFLLSVIVFFIVFTPSLLVALYQLPVDSSYITATFMEFRSTGKTPHFHSGIDFSTFLKEGVPIKAAADGFVRRLEIDLDNIYGNTVVLEHPDGYRTLYAHLSAFADKYEKLANMLREEFGSKRIVVEFLSDDLKVSIGELIGYSGRTGEAAQPHCHFEVRDKEERNIYDPLDFIDKKLLKPVQMGIILKDLIIDGKQYPYSENATYEFSGAYPRIAVEAYTELAKNLLGVKEIKVYFSDDLVYHIILDKLPMEYWEKPNLLYDEHTVMTSLVYRAYYKLYSDEDSPFVRVNKVKQYGGSNYKVSLEIKDAFGNVGKFSFNLQRR</sequence>
<dbReference type="InterPro" id="IPR016047">
    <property type="entry name" value="M23ase_b-sheet_dom"/>
</dbReference>
<dbReference type="PANTHER" id="PTHR21666">
    <property type="entry name" value="PEPTIDASE-RELATED"/>
    <property type="match status" value="1"/>
</dbReference>
<reference evidence="4 5" key="1">
    <citation type="journal article" date="2015" name="Stand. Genomic Sci.">
        <title>Genome sequence of a native-feather degrading extremely thermophilic Eubacterium, Fervidobacterium islandicum AW-1.</title>
        <authorList>
            <person name="Lee Y.J."/>
            <person name="Jeong H."/>
            <person name="Park G.S."/>
            <person name="Kwak Y."/>
            <person name="Lee S.J."/>
            <person name="Lee S.J."/>
            <person name="Park M.K."/>
            <person name="Kim J.Y."/>
            <person name="Kang H.K."/>
            <person name="Shin J.H."/>
            <person name="Lee D.W."/>
        </authorList>
    </citation>
    <scope>NUCLEOTIDE SEQUENCE [LARGE SCALE GENOMIC DNA]</scope>
    <source>
        <strain evidence="4 5">AW-1</strain>
    </source>
</reference>
<dbReference type="PANTHER" id="PTHR21666:SF289">
    <property type="entry name" value="L-ALA--D-GLU ENDOPEPTIDASE"/>
    <property type="match status" value="1"/>
</dbReference>
<evidence type="ECO:0000259" key="3">
    <source>
        <dbReference type="Pfam" id="PF01551"/>
    </source>
</evidence>
<gene>
    <name evidence="4" type="ORF">NA23_02110</name>
</gene>
<dbReference type="KEGG" id="fia:NA23_02110"/>
<dbReference type="SUPFAM" id="SSF51261">
    <property type="entry name" value="Duplicated hybrid motif"/>
    <property type="match status" value="1"/>
</dbReference>
<dbReference type="GO" id="GO:0004222">
    <property type="term" value="F:metalloendopeptidase activity"/>
    <property type="evidence" value="ECO:0007669"/>
    <property type="project" value="TreeGrafter"/>
</dbReference>
<feature type="domain" description="M23ase beta-sheet core" evidence="3">
    <location>
        <begin position="55"/>
        <end position="113"/>
    </location>
</feature>
<keyword evidence="2" id="KW-1133">Transmembrane helix</keyword>
<accession>A0AAI8CKW7</accession>